<dbReference type="Pfam" id="PF09725">
    <property type="entry name" value="Fra10Ac1"/>
    <property type="match status" value="1"/>
</dbReference>
<feature type="non-terminal residue" evidence="2">
    <location>
        <position position="278"/>
    </location>
</feature>
<feature type="compositionally biased region" description="Acidic residues" evidence="1">
    <location>
        <begin position="189"/>
        <end position="207"/>
    </location>
</feature>
<feature type="compositionally biased region" description="Basic residues" evidence="1">
    <location>
        <begin position="213"/>
        <end position="224"/>
    </location>
</feature>
<organism evidence="2 3">
    <name type="scientific">Modicella reniformis</name>
    <dbReference type="NCBI Taxonomy" id="1440133"/>
    <lineage>
        <taxon>Eukaryota</taxon>
        <taxon>Fungi</taxon>
        <taxon>Fungi incertae sedis</taxon>
        <taxon>Mucoromycota</taxon>
        <taxon>Mortierellomycotina</taxon>
        <taxon>Mortierellomycetes</taxon>
        <taxon>Mortierellales</taxon>
        <taxon>Mortierellaceae</taxon>
        <taxon>Modicella</taxon>
    </lineage>
</organism>
<dbReference type="GO" id="GO:0016791">
    <property type="term" value="F:phosphatase activity"/>
    <property type="evidence" value="ECO:0007669"/>
    <property type="project" value="TreeGrafter"/>
</dbReference>
<feature type="compositionally biased region" description="Basic residues" evidence="1">
    <location>
        <begin position="241"/>
        <end position="250"/>
    </location>
</feature>
<dbReference type="PANTHER" id="PTHR11567:SF25">
    <property type="entry name" value="PROTEIN FRA10AC1"/>
    <property type="match status" value="1"/>
</dbReference>
<dbReference type="PANTHER" id="PTHR11567">
    <property type="entry name" value="ACID PHOSPHATASE-RELATED"/>
    <property type="match status" value="1"/>
</dbReference>
<gene>
    <name evidence="2" type="ORF">BGZ65_005061</name>
</gene>
<feature type="region of interest" description="Disordered" evidence="1">
    <location>
        <begin position="150"/>
        <end position="278"/>
    </location>
</feature>
<evidence type="ECO:0000313" key="2">
    <source>
        <dbReference type="EMBL" id="KAF9999612.1"/>
    </source>
</evidence>
<evidence type="ECO:0000313" key="3">
    <source>
        <dbReference type="Proteomes" id="UP000749646"/>
    </source>
</evidence>
<dbReference type="InterPro" id="IPR050645">
    <property type="entry name" value="Histidine_acid_phosphatase"/>
</dbReference>
<accession>A0A9P6MH02</accession>
<evidence type="ECO:0008006" key="4">
    <source>
        <dbReference type="Google" id="ProtNLM"/>
    </source>
</evidence>
<proteinExistence type="predicted"/>
<dbReference type="AlphaFoldDB" id="A0A9P6MH02"/>
<evidence type="ECO:0000256" key="1">
    <source>
        <dbReference type="SAM" id="MobiDB-lite"/>
    </source>
</evidence>
<dbReference type="OrthoDB" id="197967at2759"/>
<dbReference type="Proteomes" id="UP000749646">
    <property type="component" value="Unassembled WGS sequence"/>
</dbReference>
<reference evidence="2" key="1">
    <citation type="journal article" date="2020" name="Fungal Divers.">
        <title>Resolving the Mortierellaceae phylogeny through synthesis of multi-gene phylogenetics and phylogenomics.</title>
        <authorList>
            <person name="Vandepol N."/>
            <person name="Liber J."/>
            <person name="Desiro A."/>
            <person name="Na H."/>
            <person name="Kennedy M."/>
            <person name="Barry K."/>
            <person name="Grigoriev I.V."/>
            <person name="Miller A.N."/>
            <person name="O'Donnell K."/>
            <person name="Stajich J.E."/>
            <person name="Bonito G."/>
        </authorList>
    </citation>
    <scope>NUCLEOTIDE SEQUENCE</scope>
    <source>
        <strain evidence="2">MES-2147</strain>
    </source>
</reference>
<name>A0A9P6MH02_9FUNG</name>
<comment type="caution">
    <text evidence="2">The sequence shown here is derived from an EMBL/GenBank/DDBJ whole genome shotgun (WGS) entry which is preliminary data.</text>
</comment>
<feature type="compositionally biased region" description="Basic and acidic residues" evidence="1">
    <location>
        <begin position="225"/>
        <end position="240"/>
    </location>
</feature>
<dbReference type="InterPro" id="IPR019129">
    <property type="entry name" value="Folate-sensitive_fs_Fra10Ac1"/>
</dbReference>
<keyword evidence="3" id="KW-1185">Reference proteome</keyword>
<protein>
    <recommendedName>
        <fullName evidence="4">Protein FRA10AC1</fullName>
    </recommendedName>
</protein>
<dbReference type="EMBL" id="JAAAHW010000720">
    <property type="protein sequence ID" value="KAF9999612.1"/>
    <property type="molecule type" value="Genomic_DNA"/>
</dbReference>
<sequence length="278" mass="33151">WSKHQHLINNYVKHFHNNKSNEKLHQDTNYKSERDILVENHRFLRSEEDDQDLSWEKRIAKKYYDKLFKEYAVVDLKHYKEGRIAMRWRNEHELFRGKGQFTCANLRCDESDGLQSWEVNFGYVEEGEKKNALVKVRLCEKCSYKLNYKTQQKRAAPDHDDDPPTSQSQSSSRKDNKEKKKRKNSLSDSVDDDPEDVDEEVEEEEEVADRTKAKERKKRRRHNHGPGDSDREESRTPERQHKNKSSRRGKEHGGHKEDREARNSQSRRGDGSRRRSRG</sequence>
<feature type="compositionally biased region" description="Basic and acidic residues" evidence="1">
    <location>
        <begin position="251"/>
        <end position="278"/>
    </location>
</feature>